<sequence>MEVKTQELFCEQVTEFHLAKSHAAVRVLQLSLENRESMDSRSTALVIFYLWLLYFLTSHQLCHAWYTHHVYVKGRDLEWDWYMKEPEGPDDVWTDPESME</sequence>
<reference evidence="2" key="1">
    <citation type="submission" date="2019-03" db="EMBL/GenBank/DDBJ databases">
        <title>Improved annotation for the trematode Fasciola hepatica.</title>
        <authorList>
            <person name="Choi Y.-J."/>
            <person name="Martin J."/>
            <person name="Mitreva M."/>
        </authorList>
    </citation>
    <scope>NUCLEOTIDE SEQUENCE [LARGE SCALE GENOMIC DNA]</scope>
</reference>
<protein>
    <submittedName>
        <fullName evidence="2">Uncharacterized protein</fullName>
    </submittedName>
</protein>
<dbReference type="AlphaFoldDB" id="A0A4E0RIN8"/>
<keyword evidence="3" id="KW-1185">Reference proteome</keyword>
<comment type="caution">
    <text evidence="2">The sequence shown here is derived from an EMBL/GenBank/DDBJ whole genome shotgun (WGS) entry which is preliminary data.</text>
</comment>
<gene>
    <name evidence="2" type="ORF">D915_001760</name>
</gene>
<dbReference type="EMBL" id="JXXN02000452">
    <property type="protein sequence ID" value="THD27343.1"/>
    <property type="molecule type" value="Genomic_DNA"/>
</dbReference>
<feature type="transmembrane region" description="Helical" evidence="1">
    <location>
        <begin position="44"/>
        <end position="66"/>
    </location>
</feature>
<evidence type="ECO:0000256" key="1">
    <source>
        <dbReference type="SAM" id="Phobius"/>
    </source>
</evidence>
<name>A0A4E0RIN8_FASHE</name>
<evidence type="ECO:0000313" key="3">
    <source>
        <dbReference type="Proteomes" id="UP000230066"/>
    </source>
</evidence>
<accession>A0A4E0RIN8</accession>
<organism evidence="2 3">
    <name type="scientific">Fasciola hepatica</name>
    <name type="common">Liver fluke</name>
    <dbReference type="NCBI Taxonomy" id="6192"/>
    <lineage>
        <taxon>Eukaryota</taxon>
        <taxon>Metazoa</taxon>
        <taxon>Spiralia</taxon>
        <taxon>Lophotrochozoa</taxon>
        <taxon>Platyhelminthes</taxon>
        <taxon>Trematoda</taxon>
        <taxon>Digenea</taxon>
        <taxon>Plagiorchiida</taxon>
        <taxon>Echinostomata</taxon>
        <taxon>Echinostomatoidea</taxon>
        <taxon>Fasciolidae</taxon>
        <taxon>Fasciola</taxon>
    </lineage>
</organism>
<keyword evidence="1" id="KW-0812">Transmembrane</keyword>
<dbReference type="Proteomes" id="UP000230066">
    <property type="component" value="Unassembled WGS sequence"/>
</dbReference>
<keyword evidence="1" id="KW-0472">Membrane</keyword>
<proteinExistence type="predicted"/>
<evidence type="ECO:0000313" key="2">
    <source>
        <dbReference type="EMBL" id="THD27343.1"/>
    </source>
</evidence>
<keyword evidence="1" id="KW-1133">Transmembrane helix</keyword>